<proteinExistence type="predicted"/>
<accession>A0AAD5STX2</accession>
<keyword evidence="2" id="KW-1185">Reference proteome</keyword>
<organism evidence="1 2">
    <name type="scientific">Physocladia obscura</name>
    <dbReference type="NCBI Taxonomy" id="109957"/>
    <lineage>
        <taxon>Eukaryota</taxon>
        <taxon>Fungi</taxon>
        <taxon>Fungi incertae sedis</taxon>
        <taxon>Chytridiomycota</taxon>
        <taxon>Chytridiomycota incertae sedis</taxon>
        <taxon>Chytridiomycetes</taxon>
        <taxon>Chytridiales</taxon>
        <taxon>Chytriomycetaceae</taxon>
        <taxon>Physocladia</taxon>
    </lineage>
</organism>
<evidence type="ECO:0000313" key="1">
    <source>
        <dbReference type="EMBL" id="KAJ3097633.1"/>
    </source>
</evidence>
<reference evidence="1" key="1">
    <citation type="submission" date="2020-05" db="EMBL/GenBank/DDBJ databases">
        <title>Phylogenomic resolution of chytrid fungi.</title>
        <authorList>
            <person name="Stajich J.E."/>
            <person name="Amses K."/>
            <person name="Simmons R."/>
            <person name="Seto K."/>
            <person name="Myers J."/>
            <person name="Bonds A."/>
            <person name="Quandt C.A."/>
            <person name="Barry K."/>
            <person name="Liu P."/>
            <person name="Grigoriev I."/>
            <person name="Longcore J.E."/>
            <person name="James T.Y."/>
        </authorList>
    </citation>
    <scope>NUCLEOTIDE SEQUENCE</scope>
    <source>
        <strain evidence="1">JEL0513</strain>
    </source>
</reference>
<name>A0AAD5STX2_9FUNG</name>
<feature type="non-terminal residue" evidence="1">
    <location>
        <position position="1"/>
    </location>
</feature>
<sequence>LKSLLNSKEETKDLKVAESNKYVVLDLSKNVLLDCACNLESNSDDEGVDNDIEGEF</sequence>
<dbReference type="EMBL" id="JADGJH010002490">
    <property type="protein sequence ID" value="KAJ3097633.1"/>
    <property type="molecule type" value="Genomic_DNA"/>
</dbReference>
<dbReference type="AlphaFoldDB" id="A0AAD5STX2"/>
<evidence type="ECO:0000313" key="2">
    <source>
        <dbReference type="Proteomes" id="UP001211907"/>
    </source>
</evidence>
<dbReference type="Proteomes" id="UP001211907">
    <property type="component" value="Unassembled WGS sequence"/>
</dbReference>
<comment type="caution">
    <text evidence="1">The sequence shown here is derived from an EMBL/GenBank/DDBJ whole genome shotgun (WGS) entry which is preliminary data.</text>
</comment>
<protein>
    <submittedName>
        <fullName evidence="1">Uncharacterized protein</fullName>
    </submittedName>
</protein>
<gene>
    <name evidence="1" type="ORF">HK100_005300</name>
</gene>